<organism>
    <name type="scientific">Ixodes scapularis</name>
    <name type="common">Black-legged tick</name>
    <name type="synonym">Deer tick</name>
    <dbReference type="NCBI Taxonomy" id="6945"/>
    <lineage>
        <taxon>Eukaryota</taxon>
        <taxon>Metazoa</taxon>
        <taxon>Ecdysozoa</taxon>
        <taxon>Arthropoda</taxon>
        <taxon>Chelicerata</taxon>
        <taxon>Arachnida</taxon>
        <taxon>Acari</taxon>
        <taxon>Parasitiformes</taxon>
        <taxon>Ixodida</taxon>
        <taxon>Ixodoidea</taxon>
        <taxon>Ixodidae</taxon>
        <taxon>Ixodinae</taxon>
        <taxon>Ixodes</taxon>
    </lineage>
</organism>
<feature type="compositionally biased region" description="Polar residues" evidence="1">
    <location>
        <begin position="160"/>
        <end position="180"/>
    </location>
</feature>
<accession>B7PSC9</accession>
<feature type="compositionally biased region" description="Basic and acidic residues" evidence="1">
    <location>
        <begin position="451"/>
        <end position="464"/>
    </location>
</feature>
<proteinExistence type="predicted"/>
<feature type="compositionally biased region" description="Basic and acidic residues" evidence="1">
    <location>
        <begin position="372"/>
        <end position="388"/>
    </location>
</feature>
<feature type="region of interest" description="Disordered" evidence="1">
    <location>
        <begin position="834"/>
        <end position="860"/>
    </location>
</feature>
<feature type="compositionally biased region" description="Low complexity" evidence="1">
    <location>
        <begin position="241"/>
        <end position="265"/>
    </location>
</feature>
<evidence type="ECO:0000256" key="1">
    <source>
        <dbReference type="SAM" id="MobiDB-lite"/>
    </source>
</evidence>
<dbReference type="InParanoid" id="B7PSC9"/>
<evidence type="ECO:0000256" key="2">
    <source>
        <dbReference type="SAM" id="SignalP"/>
    </source>
</evidence>
<reference evidence="4 6" key="1">
    <citation type="submission" date="2008-03" db="EMBL/GenBank/DDBJ databases">
        <title>Annotation of Ixodes scapularis.</title>
        <authorList>
            <consortium name="Ixodes scapularis Genome Project Consortium"/>
            <person name="Caler E."/>
            <person name="Hannick L.I."/>
            <person name="Bidwell S."/>
            <person name="Joardar V."/>
            <person name="Thiagarajan M."/>
            <person name="Amedeo P."/>
            <person name="Galinsky K.J."/>
            <person name="Schobel S."/>
            <person name="Inman J."/>
            <person name="Hostetler J."/>
            <person name="Miller J."/>
            <person name="Hammond M."/>
            <person name="Megy K."/>
            <person name="Lawson D."/>
            <person name="Kodira C."/>
            <person name="Sutton G."/>
            <person name="Meyer J."/>
            <person name="Hill C.A."/>
            <person name="Birren B."/>
            <person name="Nene V."/>
            <person name="Collins F."/>
            <person name="Alarcon-Chaidez F."/>
            <person name="Wikel S."/>
            <person name="Strausberg R."/>
        </authorList>
    </citation>
    <scope>NUCLEOTIDE SEQUENCE [LARGE SCALE GENOMIC DNA]</scope>
    <source>
        <strain evidence="6">Wikel</strain>
        <strain evidence="4">Wikel colony</strain>
    </source>
</reference>
<evidence type="ECO:0000313" key="6">
    <source>
        <dbReference type="Proteomes" id="UP000001555"/>
    </source>
</evidence>
<dbReference type="VEuPathDB" id="VectorBase:ISCI007462"/>
<feature type="region of interest" description="Disordered" evidence="1">
    <location>
        <begin position="789"/>
        <end position="816"/>
    </location>
</feature>
<feature type="compositionally biased region" description="Polar residues" evidence="1">
    <location>
        <begin position="344"/>
        <end position="356"/>
    </location>
</feature>
<dbReference type="PaxDb" id="6945-B7PSC9"/>
<feature type="region of interest" description="Disordered" evidence="1">
    <location>
        <begin position="319"/>
        <end position="356"/>
    </location>
</feature>
<dbReference type="Proteomes" id="UP000001555">
    <property type="component" value="Unassembled WGS sequence"/>
</dbReference>
<dbReference type="EMBL" id="ABJB010258610">
    <property type="status" value="NOT_ANNOTATED_CDS"/>
    <property type="molecule type" value="Genomic_DNA"/>
</dbReference>
<dbReference type="Gene3D" id="3.20.20.80">
    <property type="entry name" value="Glycosidases"/>
    <property type="match status" value="1"/>
</dbReference>
<feature type="chain" id="PRO_5010826332" description="Chitin-binding type-2 domain-containing protein" evidence="2">
    <location>
        <begin position="29"/>
        <end position="1109"/>
    </location>
</feature>
<dbReference type="EMBL" id="DS777873">
    <property type="protein sequence ID" value="EEC09501.1"/>
    <property type="molecule type" value="Genomic_DNA"/>
</dbReference>
<dbReference type="Pfam" id="PF01607">
    <property type="entry name" value="CBM_14"/>
    <property type="match status" value="1"/>
</dbReference>
<feature type="region of interest" description="Disordered" evidence="1">
    <location>
        <begin position="27"/>
        <end position="77"/>
    </location>
</feature>
<feature type="compositionally biased region" description="Low complexity" evidence="1">
    <location>
        <begin position="190"/>
        <end position="206"/>
    </location>
</feature>
<dbReference type="VEuPathDB" id="VectorBase:ISCW007462"/>
<feature type="region of interest" description="Disordered" evidence="1">
    <location>
        <begin position="585"/>
        <end position="604"/>
    </location>
</feature>
<dbReference type="VEuPathDB" id="VectorBase:ISCP_003816"/>
<evidence type="ECO:0000259" key="3">
    <source>
        <dbReference type="PROSITE" id="PS50940"/>
    </source>
</evidence>
<dbReference type="InterPro" id="IPR036508">
    <property type="entry name" value="Chitin-bd_dom_sf"/>
</dbReference>
<dbReference type="PANTHER" id="PTHR22933:SF43">
    <property type="entry name" value="LP10131P"/>
    <property type="match status" value="1"/>
</dbReference>
<feature type="region of interest" description="Disordered" evidence="1">
    <location>
        <begin position="368"/>
        <end position="388"/>
    </location>
</feature>
<feature type="domain" description="Chitin-binding type-2" evidence="3">
    <location>
        <begin position="86"/>
        <end position="146"/>
    </location>
</feature>
<feature type="region of interest" description="Disordered" evidence="1">
    <location>
        <begin position="160"/>
        <end position="291"/>
    </location>
</feature>
<dbReference type="OrthoDB" id="10052888at2759"/>
<dbReference type="AlphaFoldDB" id="B7PSC9"/>
<dbReference type="SUPFAM" id="SSF57625">
    <property type="entry name" value="Invertebrate chitin-binding proteins"/>
    <property type="match status" value="1"/>
</dbReference>
<dbReference type="InterPro" id="IPR052976">
    <property type="entry name" value="Scoloptoxin-like"/>
</dbReference>
<evidence type="ECO:0000313" key="4">
    <source>
        <dbReference type="EMBL" id="EEC09501.1"/>
    </source>
</evidence>
<feature type="compositionally biased region" description="Low complexity" evidence="1">
    <location>
        <begin position="223"/>
        <end position="234"/>
    </location>
</feature>
<dbReference type="HOGENOM" id="CLU_282046_0_0_1"/>
<feature type="region of interest" description="Disordered" evidence="1">
    <location>
        <begin position="403"/>
        <end position="467"/>
    </location>
</feature>
<dbReference type="EnsemblMetazoa" id="ISCW007462-RA">
    <property type="protein sequence ID" value="ISCW007462-PA"/>
    <property type="gene ID" value="ISCW007462"/>
</dbReference>
<reference evidence="5" key="2">
    <citation type="submission" date="2020-05" db="UniProtKB">
        <authorList>
            <consortium name="EnsemblMetazoa"/>
        </authorList>
    </citation>
    <scope>IDENTIFICATION</scope>
    <source>
        <strain evidence="5">wikel</strain>
    </source>
</reference>
<dbReference type="PANTHER" id="PTHR22933">
    <property type="entry name" value="FI18007P1-RELATED"/>
    <property type="match status" value="1"/>
</dbReference>
<evidence type="ECO:0000313" key="5">
    <source>
        <dbReference type="EnsemblMetazoa" id="ISCW007462-PA"/>
    </source>
</evidence>
<dbReference type="GO" id="GO:0008061">
    <property type="term" value="F:chitin binding"/>
    <property type="evidence" value="ECO:0007669"/>
    <property type="project" value="InterPro"/>
</dbReference>
<dbReference type="EMBL" id="ABJB010399386">
    <property type="status" value="NOT_ANNOTATED_CDS"/>
    <property type="molecule type" value="Genomic_DNA"/>
</dbReference>
<feature type="signal peptide" evidence="2">
    <location>
        <begin position="1"/>
        <end position="28"/>
    </location>
</feature>
<gene>
    <name evidence="4" type="ORF">IscW_ISCW007462</name>
</gene>
<sequence length="1109" mass="123903">MRVPRPASLVPLLLAVLLLASPPGRLAGADSQQQFKQDAVPPDVQVTSPASEDYYDSDYEDDPSEVSTARPPTPDKGTPLLLPEVTFACLGRSEGYYADVQLRCEVFHYCKPDGVRFSFVCPPKSSFNQKLLICDYDPAAVSLCADSDLFFHLNDAPAANASSTPVNETSLSTEEPVSTTQRHRLRKPVTRPATVPTPRTTDTPATSKTVSPQPVFGRPNLRTTTVPSTTMSTTPQPPITLPSSVPTPVLSPSATPASIPAATSPPLAPADQDDEDDWIDDSYPSVPANSSSIFDTIRQDASTNVSLPWESSLGWPQLGSPWSSRQEHSHSVHSLPETTRHWWRQTSPPSEPVSSVLYSPLRDSAQYAAPRDVPERVPPTREHSHSYTPVFDRDALFEHLRQASAEERPEDAYSTRYHDDGRRLLEPPHSRVTYSEEQHTHNSGYTSPYDHMQHDSPSHDRHAASDASNDLQANSFVVYDQRQNIDENRQVYDPYAEHPMRYPHLYGEEHYSRSHEGHRVGHDVDGSEASKHHFSSRITDFKGHESQNSETAPHPGVHDIVDTSWARFKDGGAYRYEGVASDSSVTEVQKSETEPKGTVPPPWKPMAEVLMGKETPRLSGSYHKTPSGYFEFRHGWKSSIRKRSIHKRLKRQLLSRLFKRQPIRLPQLNSLEPPRGMHVAENNRWMPFPFGVSGFHPGANMLRVPPPPPGFQASQEFQADHKPEQPPMQIPPQFFGRPPPPFRRPPPFFAENNFQQNHKIQNKFQQEGMQAQQWEFPFSGPPPREVMMRPGSQGPHFPGMNHGPPKENGHGPTPRPPSVDTIYHSTTPSSSIEITLRPMTGDDDSGEGQPFPAGHEASPPNLTHMQHQEEIISYTQDPHTASSPFAVSPTPRPGEFITEVEPPQFALGNHEPHGNSALFHHTREQSPAKVNLVAQDELIRQSGQVFPVNHHVPEHHQEPQGNMNPHVVPDVRFGSRHPNVRPQFENFLPPAFSSREPPRMSPQLSYVQWKHQKPPPPVQRPPGRAPEGIYIPAHIANMRVNPQLMMAHCCGHDSEHLVVAEGAVQQLGSEVVVCFASRDFRAGPHDTMVFECLCGSCVQQQDWVFRDGN</sequence>
<dbReference type="InterPro" id="IPR002557">
    <property type="entry name" value="Chitin-bd_dom"/>
</dbReference>
<dbReference type="STRING" id="6945.B7PSC9"/>
<feature type="compositionally biased region" description="Acidic residues" evidence="1">
    <location>
        <begin position="53"/>
        <end position="64"/>
    </location>
</feature>
<dbReference type="PROSITE" id="PS50940">
    <property type="entry name" value="CHIT_BIND_II"/>
    <property type="match status" value="1"/>
</dbReference>
<name>B7PSC9_IXOSC</name>
<dbReference type="GO" id="GO:0005576">
    <property type="term" value="C:extracellular region"/>
    <property type="evidence" value="ECO:0007669"/>
    <property type="project" value="InterPro"/>
</dbReference>
<keyword evidence="6" id="KW-1185">Reference proteome</keyword>
<keyword evidence="2" id="KW-0732">Signal</keyword>
<protein>
    <recommendedName>
        <fullName evidence="3">Chitin-binding type-2 domain-containing protein</fullName>
    </recommendedName>
</protein>
<feature type="compositionally biased region" description="Basic and acidic residues" evidence="1">
    <location>
        <begin position="403"/>
        <end position="440"/>
    </location>
</feature>
<feature type="compositionally biased region" description="Acidic residues" evidence="1">
    <location>
        <begin position="271"/>
        <end position="280"/>
    </location>
</feature>